<evidence type="ECO:0000256" key="10">
    <source>
        <dbReference type="ARBA" id="ARBA00023004"/>
    </source>
</evidence>
<keyword evidence="10 13" id="KW-0408">Iron</keyword>
<accession>B4MS26</accession>
<dbReference type="PRINTS" id="PR00385">
    <property type="entry name" value="P450"/>
</dbReference>
<name>B4MS26_DROWI</name>
<dbReference type="PANTHER" id="PTHR24292:SF100">
    <property type="entry name" value="CYTOCHROME P450 6A16, ISOFORM B-RELATED"/>
    <property type="match status" value="1"/>
</dbReference>
<comment type="subcellular location">
    <subcellularLocation>
        <location evidence="3">Endoplasmic reticulum membrane</location>
        <topology evidence="3">Peripheral membrane protein</topology>
    </subcellularLocation>
    <subcellularLocation>
        <location evidence="2">Microsome membrane</location>
        <topology evidence="2">Peripheral membrane protein</topology>
    </subcellularLocation>
</comment>
<organism evidence="16 17">
    <name type="scientific">Drosophila willistoni</name>
    <name type="common">Fruit fly</name>
    <dbReference type="NCBI Taxonomy" id="7260"/>
    <lineage>
        <taxon>Eukaryota</taxon>
        <taxon>Metazoa</taxon>
        <taxon>Ecdysozoa</taxon>
        <taxon>Arthropoda</taxon>
        <taxon>Hexapoda</taxon>
        <taxon>Insecta</taxon>
        <taxon>Pterygota</taxon>
        <taxon>Neoptera</taxon>
        <taxon>Endopterygota</taxon>
        <taxon>Diptera</taxon>
        <taxon>Brachycera</taxon>
        <taxon>Muscomorpha</taxon>
        <taxon>Ephydroidea</taxon>
        <taxon>Drosophilidae</taxon>
        <taxon>Drosophila</taxon>
        <taxon>Sophophora</taxon>
    </lineage>
</organism>
<dbReference type="InterPro" id="IPR002401">
    <property type="entry name" value="Cyt_P450_E_grp-I"/>
</dbReference>
<comment type="similarity">
    <text evidence="4 14">Belongs to the cytochrome P450 family.</text>
</comment>
<feature type="transmembrane region" description="Helical" evidence="15">
    <location>
        <begin position="6"/>
        <end position="24"/>
    </location>
</feature>
<evidence type="ECO:0000256" key="12">
    <source>
        <dbReference type="ARBA" id="ARBA00023136"/>
    </source>
</evidence>
<dbReference type="SMR" id="B4MS26"/>
<evidence type="ECO:0000256" key="13">
    <source>
        <dbReference type="PIRSR" id="PIRSR602401-1"/>
    </source>
</evidence>
<evidence type="ECO:0000256" key="4">
    <source>
        <dbReference type="ARBA" id="ARBA00010617"/>
    </source>
</evidence>
<evidence type="ECO:0000256" key="15">
    <source>
        <dbReference type="SAM" id="Phobius"/>
    </source>
</evidence>
<dbReference type="InterPro" id="IPR017972">
    <property type="entry name" value="Cyt_P450_CS"/>
</dbReference>
<dbReference type="FunFam" id="1.10.630.10:FF:000042">
    <property type="entry name" value="Cytochrome P450"/>
    <property type="match status" value="1"/>
</dbReference>
<comment type="cofactor">
    <cofactor evidence="1 13">
        <name>heme</name>
        <dbReference type="ChEBI" id="CHEBI:30413"/>
    </cofactor>
</comment>
<keyword evidence="8" id="KW-0492">Microsome</keyword>
<evidence type="ECO:0000256" key="2">
    <source>
        <dbReference type="ARBA" id="ARBA00004174"/>
    </source>
</evidence>
<evidence type="ECO:0000256" key="6">
    <source>
        <dbReference type="ARBA" id="ARBA00022723"/>
    </source>
</evidence>
<gene>
    <name evidence="16" type="primary">Dwil\GK15643</name>
    <name evidence="16" type="ORF">Dwil_GK15643</name>
</gene>
<keyword evidence="6 13" id="KW-0479">Metal-binding</keyword>
<feature type="binding site" description="axial binding residue" evidence="13">
    <location>
        <position position="444"/>
    </location>
    <ligand>
        <name>heme</name>
        <dbReference type="ChEBI" id="CHEBI:30413"/>
    </ligand>
    <ligandPart>
        <name>Fe</name>
        <dbReference type="ChEBI" id="CHEBI:18248"/>
    </ligandPart>
</feature>
<dbReference type="GO" id="GO:0020037">
    <property type="term" value="F:heme binding"/>
    <property type="evidence" value="ECO:0007669"/>
    <property type="project" value="InterPro"/>
</dbReference>
<dbReference type="Gene3D" id="1.10.630.10">
    <property type="entry name" value="Cytochrome P450"/>
    <property type="match status" value="1"/>
</dbReference>
<dbReference type="PRINTS" id="PR00463">
    <property type="entry name" value="EP450I"/>
</dbReference>
<dbReference type="KEGG" id="dwi:6640963"/>
<protein>
    <submittedName>
        <fullName evidence="16">Uncharacterized protein</fullName>
        <ecNumber evidence="16">1.14.-.-</ecNumber>
    </submittedName>
</protein>
<keyword evidence="7" id="KW-0256">Endoplasmic reticulum</keyword>
<keyword evidence="11 14" id="KW-0503">Monooxygenase</keyword>
<evidence type="ECO:0000256" key="9">
    <source>
        <dbReference type="ARBA" id="ARBA00023002"/>
    </source>
</evidence>
<evidence type="ECO:0000313" key="17">
    <source>
        <dbReference type="Proteomes" id="UP000007798"/>
    </source>
</evidence>
<dbReference type="GO" id="GO:0016705">
    <property type="term" value="F:oxidoreductase activity, acting on paired donors, with incorporation or reduction of molecular oxygen"/>
    <property type="evidence" value="ECO:0007669"/>
    <property type="project" value="InterPro"/>
</dbReference>
<keyword evidence="17" id="KW-1185">Reference proteome</keyword>
<dbReference type="AlphaFoldDB" id="B4MS26"/>
<dbReference type="InterPro" id="IPR001128">
    <property type="entry name" value="Cyt_P450"/>
</dbReference>
<evidence type="ECO:0000256" key="3">
    <source>
        <dbReference type="ARBA" id="ARBA00004406"/>
    </source>
</evidence>
<dbReference type="PROSITE" id="PS00086">
    <property type="entry name" value="CYTOCHROME_P450"/>
    <property type="match status" value="1"/>
</dbReference>
<dbReference type="eggNOG" id="KOG0158">
    <property type="taxonomic scope" value="Eukaryota"/>
</dbReference>
<keyword evidence="15" id="KW-0812">Transmembrane</keyword>
<dbReference type="InterPro" id="IPR036396">
    <property type="entry name" value="Cyt_P450_sf"/>
</dbReference>
<proteinExistence type="inferred from homology"/>
<dbReference type="GO" id="GO:0004497">
    <property type="term" value="F:monooxygenase activity"/>
    <property type="evidence" value="ECO:0007669"/>
    <property type="project" value="UniProtKB-KW"/>
</dbReference>
<sequence>MALLLGYVTLVLIAALAALFYYFLVSTYSYWQRRGVVHDKPVWLKGNLPTIGKTTTVREPFREFYAKYKGKAPFGGFYFALREAAVLLDLELVKLVMIKDFNNFAYRGNFYNERDDPISAHLFNLDGPGWREMRMKLTPTFTSLKMHQMLPTVVEIGQRFIKVVEKQLPTQGRAYPVEMKDLLARFTTDVIGSCAFGLDCNSLDDPQVEFRRMGSKVFTDRRHGRLAFAFIQGFPKLAKMMRMKVARDDVSDFYMRVVKDTLDYRDKHHVQRNDFFNLLMELRKEENGGLTFNQLAAQAFVFFLAGFETSSSTMGFALYLLALHPEIQDKAREEVNEVFAKHKEFNYEAMKELKYLQQILYETMRKFSIAPILVRKAINDYPVPNSSYVIEAGTAVVIPVDAIHHDPEIYPEPEKFDPERFSPEAIEQRSSVAWLPFGAGPRNCIGLRFGEMQSIVGLGMLLKNFKFSAAKETDIPIKINKTSFVLSSEGGIILNVEKV</sequence>
<evidence type="ECO:0000256" key="7">
    <source>
        <dbReference type="ARBA" id="ARBA00022824"/>
    </source>
</evidence>
<dbReference type="GO" id="GO:0005789">
    <property type="term" value="C:endoplasmic reticulum membrane"/>
    <property type="evidence" value="ECO:0007669"/>
    <property type="project" value="UniProtKB-SubCell"/>
</dbReference>
<evidence type="ECO:0000256" key="11">
    <source>
        <dbReference type="ARBA" id="ARBA00023033"/>
    </source>
</evidence>
<dbReference type="Proteomes" id="UP000007798">
    <property type="component" value="Unassembled WGS sequence"/>
</dbReference>
<keyword evidence="12 15" id="KW-0472">Membrane</keyword>
<evidence type="ECO:0000256" key="1">
    <source>
        <dbReference type="ARBA" id="ARBA00001971"/>
    </source>
</evidence>
<keyword evidence="15" id="KW-1133">Transmembrane helix</keyword>
<dbReference type="OMA" id="PFGGFYF"/>
<dbReference type="CDD" id="cd11056">
    <property type="entry name" value="CYP6-like"/>
    <property type="match status" value="1"/>
</dbReference>
<dbReference type="PhylomeDB" id="B4MS26"/>
<evidence type="ECO:0000256" key="14">
    <source>
        <dbReference type="RuleBase" id="RU000461"/>
    </source>
</evidence>
<reference evidence="16 17" key="1">
    <citation type="journal article" date="2007" name="Nature">
        <title>Evolution of genes and genomes on the Drosophila phylogeny.</title>
        <authorList>
            <consortium name="Drosophila 12 Genomes Consortium"/>
            <person name="Clark A.G."/>
            <person name="Eisen M.B."/>
            <person name="Smith D.R."/>
            <person name="Bergman C.M."/>
            <person name="Oliver B."/>
            <person name="Markow T.A."/>
            <person name="Kaufman T.C."/>
            <person name="Kellis M."/>
            <person name="Gelbart W."/>
            <person name="Iyer V.N."/>
            <person name="Pollard D.A."/>
            <person name="Sackton T.B."/>
            <person name="Larracuente A.M."/>
            <person name="Singh N.D."/>
            <person name="Abad J.P."/>
            <person name="Abt D.N."/>
            <person name="Adryan B."/>
            <person name="Aguade M."/>
            <person name="Akashi H."/>
            <person name="Anderson W.W."/>
            <person name="Aquadro C.F."/>
            <person name="Ardell D.H."/>
            <person name="Arguello R."/>
            <person name="Artieri C.G."/>
            <person name="Barbash D.A."/>
            <person name="Barker D."/>
            <person name="Barsanti P."/>
            <person name="Batterham P."/>
            <person name="Batzoglou S."/>
            <person name="Begun D."/>
            <person name="Bhutkar A."/>
            <person name="Blanco E."/>
            <person name="Bosak S.A."/>
            <person name="Bradley R.K."/>
            <person name="Brand A.D."/>
            <person name="Brent M.R."/>
            <person name="Brooks A.N."/>
            <person name="Brown R.H."/>
            <person name="Butlin R.K."/>
            <person name="Caggese C."/>
            <person name="Calvi B.R."/>
            <person name="Bernardo de Carvalho A."/>
            <person name="Caspi A."/>
            <person name="Castrezana S."/>
            <person name="Celniker S.E."/>
            <person name="Chang J.L."/>
            <person name="Chapple C."/>
            <person name="Chatterji S."/>
            <person name="Chinwalla A."/>
            <person name="Civetta A."/>
            <person name="Clifton S.W."/>
            <person name="Comeron J.M."/>
            <person name="Costello J.C."/>
            <person name="Coyne J.A."/>
            <person name="Daub J."/>
            <person name="David R.G."/>
            <person name="Delcher A.L."/>
            <person name="Delehaunty K."/>
            <person name="Do C.B."/>
            <person name="Ebling H."/>
            <person name="Edwards K."/>
            <person name="Eickbush T."/>
            <person name="Evans J.D."/>
            <person name="Filipski A."/>
            <person name="Findeiss S."/>
            <person name="Freyhult E."/>
            <person name="Fulton L."/>
            <person name="Fulton R."/>
            <person name="Garcia A.C."/>
            <person name="Gardiner A."/>
            <person name="Garfield D.A."/>
            <person name="Garvin B.E."/>
            <person name="Gibson G."/>
            <person name="Gilbert D."/>
            <person name="Gnerre S."/>
            <person name="Godfrey J."/>
            <person name="Good R."/>
            <person name="Gotea V."/>
            <person name="Gravely B."/>
            <person name="Greenberg A.J."/>
            <person name="Griffiths-Jones S."/>
            <person name="Gross S."/>
            <person name="Guigo R."/>
            <person name="Gustafson E.A."/>
            <person name="Haerty W."/>
            <person name="Hahn M.W."/>
            <person name="Halligan D.L."/>
            <person name="Halpern A.L."/>
            <person name="Halter G.M."/>
            <person name="Han M.V."/>
            <person name="Heger A."/>
            <person name="Hillier L."/>
            <person name="Hinrichs A.S."/>
            <person name="Holmes I."/>
            <person name="Hoskins R.A."/>
            <person name="Hubisz M.J."/>
            <person name="Hultmark D."/>
            <person name="Huntley M.A."/>
            <person name="Jaffe D.B."/>
            <person name="Jagadeeshan S."/>
            <person name="Jeck W.R."/>
            <person name="Johnson J."/>
            <person name="Jones C.D."/>
            <person name="Jordan W.C."/>
            <person name="Karpen G.H."/>
            <person name="Kataoka E."/>
            <person name="Keightley P.D."/>
            <person name="Kheradpour P."/>
            <person name="Kirkness E.F."/>
            <person name="Koerich L.B."/>
            <person name="Kristiansen K."/>
            <person name="Kudrna D."/>
            <person name="Kulathinal R.J."/>
            <person name="Kumar S."/>
            <person name="Kwok R."/>
            <person name="Lander E."/>
            <person name="Langley C.H."/>
            <person name="Lapoint R."/>
            <person name="Lazzaro B.P."/>
            <person name="Lee S.J."/>
            <person name="Levesque L."/>
            <person name="Li R."/>
            <person name="Lin C.F."/>
            <person name="Lin M.F."/>
            <person name="Lindblad-Toh K."/>
            <person name="Llopart A."/>
            <person name="Long M."/>
            <person name="Low L."/>
            <person name="Lozovsky E."/>
            <person name="Lu J."/>
            <person name="Luo M."/>
            <person name="Machado C.A."/>
            <person name="Makalowski W."/>
            <person name="Marzo M."/>
            <person name="Matsuda M."/>
            <person name="Matzkin L."/>
            <person name="McAllister B."/>
            <person name="McBride C.S."/>
            <person name="McKernan B."/>
            <person name="McKernan K."/>
            <person name="Mendez-Lago M."/>
            <person name="Minx P."/>
            <person name="Mollenhauer M.U."/>
            <person name="Montooth K."/>
            <person name="Mount S.M."/>
            <person name="Mu X."/>
            <person name="Myers E."/>
            <person name="Negre B."/>
            <person name="Newfeld S."/>
            <person name="Nielsen R."/>
            <person name="Noor M.A."/>
            <person name="O'Grady P."/>
            <person name="Pachter L."/>
            <person name="Papaceit M."/>
            <person name="Parisi M.J."/>
            <person name="Parisi M."/>
            <person name="Parts L."/>
            <person name="Pedersen J.S."/>
            <person name="Pesole G."/>
            <person name="Phillippy A.M."/>
            <person name="Ponting C.P."/>
            <person name="Pop M."/>
            <person name="Porcelli D."/>
            <person name="Powell J.R."/>
            <person name="Prohaska S."/>
            <person name="Pruitt K."/>
            <person name="Puig M."/>
            <person name="Quesneville H."/>
            <person name="Ram K.R."/>
            <person name="Rand D."/>
            <person name="Rasmussen M.D."/>
            <person name="Reed L.K."/>
            <person name="Reenan R."/>
            <person name="Reily A."/>
            <person name="Remington K.A."/>
            <person name="Rieger T.T."/>
            <person name="Ritchie M.G."/>
            <person name="Robin C."/>
            <person name="Rogers Y.H."/>
            <person name="Rohde C."/>
            <person name="Rozas J."/>
            <person name="Rubenfield M.J."/>
            <person name="Ruiz A."/>
            <person name="Russo S."/>
            <person name="Salzberg S.L."/>
            <person name="Sanchez-Gracia A."/>
            <person name="Saranga D.J."/>
            <person name="Sato H."/>
            <person name="Schaeffer S.W."/>
            <person name="Schatz M.C."/>
            <person name="Schlenke T."/>
            <person name="Schwartz R."/>
            <person name="Segarra C."/>
            <person name="Singh R.S."/>
            <person name="Sirot L."/>
            <person name="Sirota M."/>
            <person name="Sisneros N.B."/>
            <person name="Smith C.D."/>
            <person name="Smith T.F."/>
            <person name="Spieth J."/>
            <person name="Stage D.E."/>
            <person name="Stark A."/>
            <person name="Stephan W."/>
            <person name="Strausberg R.L."/>
            <person name="Strempel S."/>
            <person name="Sturgill D."/>
            <person name="Sutton G."/>
            <person name="Sutton G.G."/>
            <person name="Tao W."/>
            <person name="Teichmann S."/>
            <person name="Tobari Y.N."/>
            <person name="Tomimura Y."/>
            <person name="Tsolas J.M."/>
            <person name="Valente V.L."/>
            <person name="Venter E."/>
            <person name="Venter J.C."/>
            <person name="Vicario S."/>
            <person name="Vieira F.G."/>
            <person name="Vilella A.J."/>
            <person name="Villasante A."/>
            <person name="Walenz B."/>
            <person name="Wang J."/>
            <person name="Wasserman M."/>
            <person name="Watts T."/>
            <person name="Wilson D."/>
            <person name="Wilson R.K."/>
            <person name="Wing R.A."/>
            <person name="Wolfner M.F."/>
            <person name="Wong A."/>
            <person name="Wong G.K."/>
            <person name="Wu C.I."/>
            <person name="Wu G."/>
            <person name="Yamamoto D."/>
            <person name="Yang H.P."/>
            <person name="Yang S.P."/>
            <person name="Yorke J.A."/>
            <person name="Yoshida K."/>
            <person name="Zdobnov E."/>
            <person name="Zhang P."/>
            <person name="Zhang Y."/>
            <person name="Zimin A.V."/>
            <person name="Baldwin J."/>
            <person name="Abdouelleil A."/>
            <person name="Abdulkadir J."/>
            <person name="Abebe A."/>
            <person name="Abera B."/>
            <person name="Abreu J."/>
            <person name="Acer S.C."/>
            <person name="Aftuck L."/>
            <person name="Alexander A."/>
            <person name="An P."/>
            <person name="Anderson E."/>
            <person name="Anderson S."/>
            <person name="Arachi H."/>
            <person name="Azer M."/>
            <person name="Bachantsang P."/>
            <person name="Barry A."/>
            <person name="Bayul T."/>
            <person name="Berlin A."/>
            <person name="Bessette D."/>
            <person name="Bloom T."/>
            <person name="Blye J."/>
            <person name="Boguslavskiy L."/>
            <person name="Bonnet C."/>
            <person name="Boukhgalter B."/>
            <person name="Bourzgui I."/>
            <person name="Brown A."/>
            <person name="Cahill P."/>
            <person name="Channer S."/>
            <person name="Cheshatsang Y."/>
            <person name="Chuda L."/>
            <person name="Citroen M."/>
            <person name="Collymore A."/>
            <person name="Cooke P."/>
            <person name="Costello M."/>
            <person name="D'Aco K."/>
            <person name="Daza R."/>
            <person name="De Haan G."/>
            <person name="DeGray S."/>
            <person name="DeMaso C."/>
            <person name="Dhargay N."/>
            <person name="Dooley K."/>
            <person name="Dooley E."/>
            <person name="Doricent M."/>
            <person name="Dorje P."/>
            <person name="Dorjee K."/>
            <person name="Dupes A."/>
            <person name="Elong R."/>
            <person name="Falk J."/>
            <person name="Farina A."/>
            <person name="Faro S."/>
            <person name="Ferguson D."/>
            <person name="Fisher S."/>
            <person name="Foley C.D."/>
            <person name="Franke A."/>
            <person name="Friedrich D."/>
            <person name="Gadbois L."/>
            <person name="Gearin G."/>
            <person name="Gearin C.R."/>
            <person name="Giannoukos G."/>
            <person name="Goode T."/>
            <person name="Graham J."/>
            <person name="Grandbois E."/>
            <person name="Grewal S."/>
            <person name="Gyaltsen K."/>
            <person name="Hafez N."/>
            <person name="Hagos B."/>
            <person name="Hall J."/>
            <person name="Henson C."/>
            <person name="Hollinger A."/>
            <person name="Honan T."/>
            <person name="Huard M.D."/>
            <person name="Hughes L."/>
            <person name="Hurhula B."/>
            <person name="Husby M.E."/>
            <person name="Kamat A."/>
            <person name="Kanga B."/>
            <person name="Kashin S."/>
            <person name="Khazanovich D."/>
            <person name="Kisner P."/>
            <person name="Lance K."/>
            <person name="Lara M."/>
            <person name="Lee W."/>
            <person name="Lennon N."/>
            <person name="Letendre F."/>
            <person name="LeVine R."/>
            <person name="Lipovsky A."/>
            <person name="Liu X."/>
            <person name="Liu J."/>
            <person name="Liu S."/>
            <person name="Lokyitsang T."/>
            <person name="Lokyitsang Y."/>
            <person name="Lubonja R."/>
            <person name="Lui A."/>
            <person name="MacDonald P."/>
            <person name="Magnisalis V."/>
            <person name="Maru K."/>
            <person name="Matthews C."/>
            <person name="McCusker W."/>
            <person name="McDonough S."/>
            <person name="Mehta T."/>
            <person name="Meldrim J."/>
            <person name="Meneus L."/>
            <person name="Mihai O."/>
            <person name="Mihalev A."/>
            <person name="Mihova T."/>
            <person name="Mittelman R."/>
            <person name="Mlenga V."/>
            <person name="Montmayeur A."/>
            <person name="Mulrain L."/>
            <person name="Navidi A."/>
            <person name="Naylor J."/>
            <person name="Negash T."/>
            <person name="Nguyen T."/>
            <person name="Nguyen N."/>
            <person name="Nicol R."/>
            <person name="Norbu C."/>
            <person name="Norbu N."/>
            <person name="Novod N."/>
            <person name="O'Neill B."/>
            <person name="Osman S."/>
            <person name="Markiewicz E."/>
            <person name="Oyono O.L."/>
            <person name="Patti C."/>
            <person name="Phunkhang P."/>
            <person name="Pierre F."/>
            <person name="Priest M."/>
            <person name="Raghuraman S."/>
            <person name="Rege F."/>
            <person name="Reyes R."/>
            <person name="Rise C."/>
            <person name="Rogov P."/>
            <person name="Ross K."/>
            <person name="Ryan E."/>
            <person name="Settipalli S."/>
            <person name="Shea T."/>
            <person name="Sherpa N."/>
            <person name="Shi L."/>
            <person name="Shih D."/>
            <person name="Sparrow T."/>
            <person name="Spaulding J."/>
            <person name="Stalker J."/>
            <person name="Stange-Thomann N."/>
            <person name="Stavropoulos S."/>
            <person name="Stone C."/>
            <person name="Strader C."/>
            <person name="Tesfaye S."/>
            <person name="Thomson T."/>
            <person name="Thoulutsang Y."/>
            <person name="Thoulutsang D."/>
            <person name="Topham K."/>
            <person name="Topping I."/>
            <person name="Tsamla T."/>
            <person name="Vassiliev H."/>
            <person name="Vo A."/>
            <person name="Wangchuk T."/>
            <person name="Wangdi T."/>
            <person name="Weiand M."/>
            <person name="Wilkinson J."/>
            <person name="Wilson A."/>
            <person name="Yadav S."/>
            <person name="Young G."/>
            <person name="Yu Q."/>
            <person name="Zembek L."/>
            <person name="Zhong D."/>
            <person name="Zimmer A."/>
            <person name="Zwirko Z."/>
            <person name="Jaffe D.B."/>
            <person name="Alvarez P."/>
            <person name="Brockman W."/>
            <person name="Butler J."/>
            <person name="Chin C."/>
            <person name="Gnerre S."/>
            <person name="Grabherr M."/>
            <person name="Kleber M."/>
            <person name="Mauceli E."/>
            <person name="MacCallum I."/>
        </authorList>
    </citation>
    <scope>NUCLEOTIDE SEQUENCE [LARGE SCALE GENOMIC DNA]</scope>
    <source>
        <strain evidence="17">Tucson 14030-0811.24</strain>
    </source>
</reference>
<evidence type="ECO:0000256" key="8">
    <source>
        <dbReference type="ARBA" id="ARBA00022848"/>
    </source>
</evidence>
<dbReference type="InParanoid" id="B4MS26"/>
<dbReference type="HOGENOM" id="CLU_001570_5_2_1"/>
<keyword evidence="9 14" id="KW-0560">Oxidoreductase</keyword>
<dbReference type="InterPro" id="IPR050476">
    <property type="entry name" value="Insect_CytP450_Detox"/>
</dbReference>
<evidence type="ECO:0000256" key="5">
    <source>
        <dbReference type="ARBA" id="ARBA00022617"/>
    </source>
</evidence>
<dbReference type="GO" id="GO:0005506">
    <property type="term" value="F:iron ion binding"/>
    <property type="evidence" value="ECO:0007669"/>
    <property type="project" value="InterPro"/>
</dbReference>
<evidence type="ECO:0000313" key="16">
    <source>
        <dbReference type="EMBL" id="EDW74915.1"/>
    </source>
</evidence>
<dbReference type="Pfam" id="PF00067">
    <property type="entry name" value="p450"/>
    <property type="match status" value="1"/>
</dbReference>
<keyword evidence="5 13" id="KW-0349">Heme</keyword>
<dbReference type="EC" id="1.14.-.-" evidence="16"/>
<dbReference type="EMBL" id="CH963850">
    <property type="protein sequence ID" value="EDW74915.1"/>
    <property type="molecule type" value="Genomic_DNA"/>
</dbReference>
<dbReference type="OrthoDB" id="2789670at2759"/>
<dbReference type="PANTHER" id="PTHR24292">
    <property type="entry name" value="CYTOCHROME P450"/>
    <property type="match status" value="1"/>
</dbReference>
<dbReference type="SUPFAM" id="SSF48264">
    <property type="entry name" value="Cytochrome P450"/>
    <property type="match status" value="1"/>
</dbReference>